<dbReference type="AlphaFoldDB" id="A0A8S3WJB2"/>
<evidence type="ECO:0000256" key="2">
    <source>
        <dbReference type="SAM" id="SignalP"/>
    </source>
</evidence>
<dbReference type="EMBL" id="CAJQZP010000478">
    <property type="protein sequence ID" value="CAG4963542.1"/>
    <property type="molecule type" value="Genomic_DNA"/>
</dbReference>
<keyword evidence="4" id="KW-1185">Reference proteome</keyword>
<feature type="region of interest" description="Disordered" evidence="1">
    <location>
        <begin position="278"/>
        <end position="302"/>
    </location>
</feature>
<feature type="signal peptide" evidence="2">
    <location>
        <begin position="1"/>
        <end position="21"/>
    </location>
</feature>
<evidence type="ECO:0000256" key="1">
    <source>
        <dbReference type="SAM" id="MobiDB-lite"/>
    </source>
</evidence>
<protein>
    <submittedName>
        <fullName evidence="3">(apollo) hypothetical protein</fullName>
    </submittedName>
</protein>
<organism evidence="3 4">
    <name type="scientific">Parnassius apollo</name>
    <name type="common">Apollo butterfly</name>
    <name type="synonym">Papilio apollo</name>
    <dbReference type="NCBI Taxonomy" id="110799"/>
    <lineage>
        <taxon>Eukaryota</taxon>
        <taxon>Metazoa</taxon>
        <taxon>Ecdysozoa</taxon>
        <taxon>Arthropoda</taxon>
        <taxon>Hexapoda</taxon>
        <taxon>Insecta</taxon>
        <taxon>Pterygota</taxon>
        <taxon>Neoptera</taxon>
        <taxon>Endopterygota</taxon>
        <taxon>Lepidoptera</taxon>
        <taxon>Glossata</taxon>
        <taxon>Ditrysia</taxon>
        <taxon>Papilionoidea</taxon>
        <taxon>Papilionidae</taxon>
        <taxon>Parnassiinae</taxon>
        <taxon>Parnassini</taxon>
        <taxon>Parnassius</taxon>
        <taxon>Parnassius</taxon>
    </lineage>
</organism>
<name>A0A8S3WJB2_PARAO</name>
<evidence type="ECO:0000313" key="3">
    <source>
        <dbReference type="EMBL" id="CAG4963542.1"/>
    </source>
</evidence>
<keyword evidence="2" id="KW-0732">Signal</keyword>
<feature type="region of interest" description="Disordered" evidence="1">
    <location>
        <begin position="576"/>
        <end position="626"/>
    </location>
</feature>
<comment type="caution">
    <text evidence="3">The sequence shown here is derived from an EMBL/GenBank/DDBJ whole genome shotgun (WGS) entry which is preliminary data.</text>
</comment>
<dbReference type="OrthoDB" id="10662061at2759"/>
<reference evidence="3" key="1">
    <citation type="submission" date="2021-04" db="EMBL/GenBank/DDBJ databases">
        <authorList>
            <person name="Tunstrom K."/>
        </authorList>
    </citation>
    <scope>NUCLEOTIDE SEQUENCE</scope>
</reference>
<accession>A0A8S3WJB2</accession>
<gene>
    <name evidence="3" type="ORF">PAPOLLO_LOCUS7008</name>
</gene>
<feature type="compositionally biased region" description="Acidic residues" evidence="1">
    <location>
        <begin position="598"/>
        <end position="626"/>
    </location>
</feature>
<dbReference type="Proteomes" id="UP000691718">
    <property type="component" value="Unassembled WGS sequence"/>
</dbReference>
<proteinExistence type="predicted"/>
<feature type="chain" id="PRO_5035855533" evidence="2">
    <location>
        <begin position="22"/>
        <end position="626"/>
    </location>
</feature>
<evidence type="ECO:0000313" key="4">
    <source>
        <dbReference type="Proteomes" id="UP000691718"/>
    </source>
</evidence>
<sequence length="626" mass="68870">MALARLLTIIIFNLPWQASNGQQNGVSTSNLASQQALQNSVGFIPQNLNQNVDFGNTNVQHGSPQQSLSMQQLSNIPMQTFNIQQPAGSQPQVNSQLVSFQPVVQSINLQPEVSQGLNLQENVSKHVNVDQILSHPGNFQQGTLVQPTNSQPCLNTNSAAHSVSLQTSVPVQSLNFQQVYPLHLQQSRDVEAGNSQQQTSLQSVNLQDTLPLNFQQQAEPQWINLNQEQVPHHVVVQQQASPQSVHVKPLSIVQPVTYQQTVPVHDSPNAIQLNLQQPSSSLQKSSCSPMSNQQTSLQQNQQQQIPLNNIGGYQDISYQKPYQQTEVSSLPTQAHLVKVSVSPNPTVIAAMPAGSTNSHVVKQTTDHVYVVSPQNYVSSPTYKPVVITDNSPYISTGPTVGTITTVSNSVPVLSTNHLTDNYNQHLELRENSGSNLKIPDVALNILQGQLPITSLLNPPTSSIQSALLSSILSSIKGPSASSQYVVSPNYSAPTILNPQFSSQSSKLSLKSLLPILLNLLQDKYSNCGCRHCCNCECSQNNNIFHEPHTTSQHFNEKLLTDLEETPIKNNEYKEVRDTPVHQKDRKTPHKNVNIIPDDSTELDDENLSSLEEDEEYDSNENYDDDS</sequence>